<dbReference type="Pfam" id="PF08402">
    <property type="entry name" value="TOBE_2"/>
    <property type="match status" value="1"/>
</dbReference>
<dbReference type="InterPro" id="IPR013611">
    <property type="entry name" value="Transp-assoc_OB_typ2"/>
</dbReference>
<dbReference type="GO" id="GO:0005524">
    <property type="term" value="F:ATP binding"/>
    <property type="evidence" value="ECO:0007669"/>
    <property type="project" value="UniProtKB-KW"/>
</dbReference>
<dbReference type="PANTHER" id="PTHR42781">
    <property type="entry name" value="SPERMIDINE/PUTRESCINE IMPORT ATP-BINDING PROTEIN POTA"/>
    <property type="match status" value="1"/>
</dbReference>
<keyword evidence="1" id="KW-0813">Transport</keyword>
<keyword evidence="3 6" id="KW-0067">ATP-binding</keyword>
<gene>
    <name evidence="6" type="ORF">CN689_26200</name>
    <name evidence="5" type="ORF">DTO10_25210</name>
</gene>
<dbReference type="InterPro" id="IPR008995">
    <property type="entry name" value="Mo/tungstate-bd_C_term_dom"/>
</dbReference>
<feature type="domain" description="ABC transporter" evidence="4">
    <location>
        <begin position="30"/>
        <end position="260"/>
    </location>
</feature>
<dbReference type="Gene3D" id="3.40.50.300">
    <property type="entry name" value="P-loop containing nucleotide triphosphate hydrolases"/>
    <property type="match status" value="1"/>
</dbReference>
<dbReference type="PANTHER" id="PTHR42781:SF4">
    <property type="entry name" value="SPERMIDINE_PUTRESCINE IMPORT ATP-BINDING PROTEIN POTA"/>
    <property type="match status" value="1"/>
</dbReference>
<evidence type="ECO:0000256" key="1">
    <source>
        <dbReference type="ARBA" id="ARBA00022448"/>
    </source>
</evidence>
<dbReference type="InterPro" id="IPR050093">
    <property type="entry name" value="ABC_SmlMolc_Importer"/>
</dbReference>
<dbReference type="FunFam" id="3.40.50.300:FF:000042">
    <property type="entry name" value="Maltose/maltodextrin ABC transporter, ATP-binding protein"/>
    <property type="match status" value="1"/>
</dbReference>
<dbReference type="InterPro" id="IPR003439">
    <property type="entry name" value="ABC_transporter-like_ATP-bd"/>
</dbReference>
<keyword evidence="2" id="KW-0547">Nucleotide-binding</keyword>
<dbReference type="Pfam" id="PF00005">
    <property type="entry name" value="ABC_tran"/>
    <property type="match status" value="1"/>
</dbReference>
<dbReference type="InterPro" id="IPR027417">
    <property type="entry name" value="P-loop_NTPase"/>
</dbReference>
<organism evidence="6 7">
    <name type="scientific">Peribacillus butanolivorans</name>
    <dbReference type="NCBI Taxonomy" id="421767"/>
    <lineage>
        <taxon>Bacteria</taxon>
        <taxon>Bacillati</taxon>
        <taxon>Bacillota</taxon>
        <taxon>Bacilli</taxon>
        <taxon>Bacillales</taxon>
        <taxon>Bacillaceae</taxon>
        <taxon>Peribacillus</taxon>
    </lineage>
</organism>
<reference evidence="6 7" key="1">
    <citation type="submission" date="2017-09" db="EMBL/GenBank/DDBJ databases">
        <title>Large-scale bioinformatics analysis of Bacillus genomes uncovers conserved roles of natural products in bacterial physiology.</title>
        <authorList>
            <consortium name="Agbiome Team Llc"/>
            <person name="Bleich R.M."/>
            <person name="Kirk G.J."/>
            <person name="Santa Maria K.C."/>
            <person name="Allen S.E."/>
            <person name="Farag S."/>
            <person name="Shank E.A."/>
            <person name="Bowers A."/>
        </authorList>
    </citation>
    <scope>NUCLEOTIDE SEQUENCE [LARGE SCALE GENOMIC DNA]</scope>
    <source>
        <strain evidence="6 7">AFS003229</strain>
    </source>
</reference>
<dbReference type="GO" id="GO:0043190">
    <property type="term" value="C:ATP-binding cassette (ABC) transporter complex"/>
    <property type="evidence" value="ECO:0007669"/>
    <property type="project" value="InterPro"/>
</dbReference>
<name>A0AAX0RX05_9BACI</name>
<dbReference type="PROSITE" id="PS00211">
    <property type="entry name" value="ABC_TRANSPORTER_1"/>
    <property type="match status" value="1"/>
</dbReference>
<dbReference type="SUPFAM" id="SSF50331">
    <property type="entry name" value="MOP-like"/>
    <property type="match status" value="1"/>
</dbReference>
<dbReference type="KEGG" id="pbut:DTO10_25210"/>
<sequence length="388" mass="43523">MEVLKNDVEIKRTHTHLEPVQQKGTNKNDVEVKGAFKQFGSNVVLNGIDLEVKQGELLTLLGPSGCGKSTTLNLIAGFLDADQGEVYIKGNNVTKVPPYKRDLGMVFQTYSLFPHMTVYENLSFGLKLRKVGKAEQKKKISKALELVKMSGLENRYPRELSGGQRQRVAISRALVVEPELLLLDEPLSNLDAKLRHELRAEIKRLQKEIGVTTIFVTHDQEEALSMSDRVVVMNAGKIEQISTPTDIYNHPKTEFVFQFIGKSNCFEGKVSEVDKRRISVKIGDDITHVDADNIMGNDSNLKAGDEVKMYIRPEKVQIVPVEETALSLFDYHKAKISQINYLGTSWEINVLLQGKSVQVLTSSFNSSWQNGSEVYIGWSPSEVMLVKK</sequence>
<dbReference type="SUPFAM" id="SSF52540">
    <property type="entry name" value="P-loop containing nucleoside triphosphate hydrolases"/>
    <property type="match status" value="1"/>
</dbReference>
<dbReference type="Gene3D" id="2.40.50.100">
    <property type="match status" value="1"/>
</dbReference>
<keyword evidence="8" id="KW-1185">Reference proteome</keyword>
<evidence type="ECO:0000313" key="5">
    <source>
        <dbReference type="EMBL" id="AXN41349.1"/>
    </source>
</evidence>
<dbReference type="Proteomes" id="UP000220106">
    <property type="component" value="Unassembled WGS sequence"/>
</dbReference>
<dbReference type="EMBL" id="NUEQ01000116">
    <property type="protein sequence ID" value="PEJ25841.1"/>
    <property type="molecule type" value="Genomic_DNA"/>
</dbReference>
<protein>
    <submittedName>
        <fullName evidence="5 6">ABC transporter ATP-binding protein</fullName>
    </submittedName>
</protein>
<dbReference type="InterPro" id="IPR003593">
    <property type="entry name" value="AAA+_ATPase"/>
</dbReference>
<evidence type="ECO:0000256" key="3">
    <source>
        <dbReference type="ARBA" id="ARBA00022840"/>
    </source>
</evidence>
<evidence type="ECO:0000256" key="2">
    <source>
        <dbReference type="ARBA" id="ARBA00022741"/>
    </source>
</evidence>
<evidence type="ECO:0000259" key="4">
    <source>
        <dbReference type="PROSITE" id="PS50893"/>
    </source>
</evidence>
<dbReference type="RefSeq" id="WP_098177963.1">
    <property type="nucleotide sequence ID" value="NZ_CP030926.1"/>
</dbReference>
<dbReference type="GO" id="GO:0140359">
    <property type="term" value="F:ABC-type transporter activity"/>
    <property type="evidence" value="ECO:0007669"/>
    <property type="project" value="UniProtKB-ARBA"/>
</dbReference>
<evidence type="ECO:0000313" key="8">
    <source>
        <dbReference type="Proteomes" id="UP000260457"/>
    </source>
</evidence>
<evidence type="ECO:0000313" key="7">
    <source>
        <dbReference type="Proteomes" id="UP000220106"/>
    </source>
</evidence>
<dbReference type="Proteomes" id="UP000260457">
    <property type="component" value="Chromosome"/>
</dbReference>
<accession>A0AAX0RX05</accession>
<proteinExistence type="predicted"/>
<dbReference type="SMART" id="SM00382">
    <property type="entry name" value="AAA"/>
    <property type="match status" value="1"/>
</dbReference>
<dbReference type="AlphaFoldDB" id="A0AAX0RX05"/>
<dbReference type="GO" id="GO:0016887">
    <property type="term" value="F:ATP hydrolysis activity"/>
    <property type="evidence" value="ECO:0007669"/>
    <property type="project" value="InterPro"/>
</dbReference>
<dbReference type="InterPro" id="IPR017871">
    <property type="entry name" value="ABC_transporter-like_CS"/>
</dbReference>
<dbReference type="PROSITE" id="PS50893">
    <property type="entry name" value="ABC_TRANSPORTER_2"/>
    <property type="match status" value="1"/>
</dbReference>
<dbReference type="EMBL" id="CP030926">
    <property type="protein sequence ID" value="AXN41349.1"/>
    <property type="molecule type" value="Genomic_DNA"/>
</dbReference>
<evidence type="ECO:0000313" key="6">
    <source>
        <dbReference type="EMBL" id="PEJ25841.1"/>
    </source>
</evidence>
<reference evidence="5 8" key="2">
    <citation type="submission" date="2018-07" db="EMBL/GenBank/DDBJ databases">
        <title>The molecular basis for the intramolecular migration of carboxyl group in the catabolism of para-hydroxybenzoate via gentisate.</title>
        <authorList>
            <person name="Zhao H."/>
            <person name="Xu Y."/>
            <person name="Lin S."/>
            <person name="Spain J.C."/>
            <person name="Zhou N.-Y."/>
        </authorList>
    </citation>
    <scope>NUCLEOTIDE SEQUENCE [LARGE SCALE GENOMIC DNA]</scope>
    <source>
        <strain evidence="5 8">PHB-7a</strain>
    </source>
</reference>